<sequence length="216" mass="25287">MWEVNFFFGLLLLNLILWALSFKRLHEALKALGYPLLATLFIEGYAAYLLFNNTRNLYLYHILTPLQYALFSVVAYKALTSFTYRRAILLSIPIYLLISFFITLFLQGLSEYNSYALSIKNALLACWALLYYRETFADLKVVRLEKEPLFWVNTGMFFYSLGSFFVDGLMNQLLVQSYELAHTLYYINVFLGYFLYISFLIAFLLSLKARARTVEL</sequence>
<protein>
    <recommendedName>
        <fullName evidence="4">YhhN-like protein</fullName>
    </recommendedName>
</protein>
<feature type="transmembrane region" description="Helical" evidence="1">
    <location>
        <begin position="112"/>
        <end position="132"/>
    </location>
</feature>
<keyword evidence="1" id="KW-0472">Membrane</keyword>
<feature type="transmembrane region" description="Helical" evidence="1">
    <location>
        <begin position="88"/>
        <end position="106"/>
    </location>
</feature>
<accession>A0A239IGB6</accession>
<evidence type="ECO:0000313" key="2">
    <source>
        <dbReference type="EMBL" id="SNS92710.1"/>
    </source>
</evidence>
<dbReference type="EMBL" id="FZOQ01000017">
    <property type="protein sequence ID" value="SNS92710.1"/>
    <property type="molecule type" value="Genomic_DNA"/>
</dbReference>
<evidence type="ECO:0000256" key="1">
    <source>
        <dbReference type="SAM" id="Phobius"/>
    </source>
</evidence>
<feature type="transmembrane region" description="Helical" evidence="1">
    <location>
        <begin position="6"/>
        <end position="22"/>
    </location>
</feature>
<proteinExistence type="predicted"/>
<dbReference type="OrthoDB" id="651989at2"/>
<gene>
    <name evidence="2" type="ORF">SAMN06296052_11743</name>
</gene>
<evidence type="ECO:0000313" key="3">
    <source>
        <dbReference type="Proteomes" id="UP000198432"/>
    </source>
</evidence>
<dbReference type="AlphaFoldDB" id="A0A239IGB6"/>
<dbReference type="RefSeq" id="WP_106219151.1">
    <property type="nucleotide sequence ID" value="NZ_FZOQ01000017.1"/>
</dbReference>
<dbReference type="Proteomes" id="UP000198432">
    <property type="component" value="Unassembled WGS sequence"/>
</dbReference>
<name>A0A239IGB6_9BACT</name>
<organism evidence="2 3">
    <name type="scientific">Pontibacter ummariensis</name>
    <dbReference type="NCBI Taxonomy" id="1610492"/>
    <lineage>
        <taxon>Bacteria</taxon>
        <taxon>Pseudomonadati</taxon>
        <taxon>Bacteroidota</taxon>
        <taxon>Cytophagia</taxon>
        <taxon>Cytophagales</taxon>
        <taxon>Hymenobacteraceae</taxon>
        <taxon>Pontibacter</taxon>
    </lineage>
</organism>
<feature type="transmembrane region" description="Helical" evidence="1">
    <location>
        <begin position="186"/>
        <end position="207"/>
    </location>
</feature>
<keyword evidence="1" id="KW-0812">Transmembrane</keyword>
<feature type="transmembrane region" description="Helical" evidence="1">
    <location>
        <begin position="148"/>
        <end position="166"/>
    </location>
</feature>
<keyword evidence="3" id="KW-1185">Reference proteome</keyword>
<feature type="transmembrane region" description="Helical" evidence="1">
    <location>
        <begin position="34"/>
        <end position="51"/>
    </location>
</feature>
<keyword evidence="1" id="KW-1133">Transmembrane helix</keyword>
<reference evidence="3" key="1">
    <citation type="submission" date="2017-06" db="EMBL/GenBank/DDBJ databases">
        <authorList>
            <person name="Varghese N."/>
            <person name="Submissions S."/>
        </authorList>
    </citation>
    <scope>NUCLEOTIDE SEQUENCE [LARGE SCALE GENOMIC DNA]</scope>
    <source>
        <strain evidence="3">NKM1</strain>
    </source>
</reference>
<evidence type="ECO:0008006" key="4">
    <source>
        <dbReference type="Google" id="ProtNLM"/>
    </source>
</evidence>